<dbReference type="PANTHER" id="PTHR43827:SF3">
    <property type="entry name" value="NADP-DEPENDENT OXIDOREDUCTASE DOMAIN-CONTAINING PROTEIN"/>
    <property type="match status" value="1"/>
</dbReference>
<evidence type="ECO:0000313" key="5">
    <source>
        <dbReference type="EMBL" id="GGL25313.1"/>
    </source>
</evidence>
<dbReference type="SUPFAM" id="SSF51430">
    <property type="entry name" value="NAD(P)-linked oxidoreductase"/>
    <property type="match status" value="1"/>
</dbReference>
<dbReference type="GO" id="GO:0016616">
    <property type="term" value="F:oxidoreductase activity, acting on the CH-OH group of donors, NAD or NADP as acceptor"/>
    <property type="evidence" value="ECO:0007669"/>
    <property type="project" value="UniProtKB-ARBA"/>
</dbReference>
<accession>A0A830F6W9</accession>
<evidence type="ECO:0000256" key="3">
    <source>
        <dbReference type="ARBA" id="ARBA00023002"/>
    </source>
</evidence>
<dbReference type="PROSITE" id="PS00798">
    <property type="entry name" value="ALDOKETO_REDUCTASE_1"/>
    <property type="match status" value="1"/>
</dbReference>
<keyword evidence="3" id="KW-0560">Oxidoreductase</keyword>
<dbReference type="Pfam" id="PF00248">
    <property type="entry name" value="Aldo_ket_red"/>
    <property type="match status" value="1"/>
</dbReference>
<dbReference type="InterPro" id="IPR018170">
    <property type="entry name" value="Aldo/ket_reductase_CS"/>
</dbReference>
<evidence type="ECO:0000313" key="6">
    <source>
        <dbReference type="Proteomes" id="UP000628840"/>
    </source>
</evidence>
<evidence type="ECO:0000259" key="4">
    <source>
        <dbReference type="Pfam" id="PF00248"/>
    </source>
</evidence>
<dbReference type="PIRSF" id="PIRSF000097">
    <property type="entry name" value="AKR"/>
    <property type="match status" value="1"/>
</dbReference>
<dbReference type="PRINTS" id="PR00069">
    <property type="entry name" value="ALDKETRDTASE"/>
</dbReference>
<feature type="domain" description="NADP-dependent oxidoreductase" evidence="4">
    <location>
        <begin position="18"/>
        <end position="246"/>
    </location>
</feature>
<dbReference type="InterPro" id="IPR023210">
    <property type="entry name" value="NADP_OxRdtase_dom"/>
</dbReference>
<keyword evidence="2" id="KW-0521">NADP</keyword>
<comment type="similarity">
    <text evidence="1">Belongs to the aldo/keto reductase family.</text>
</comment>
<comment type="caution">
    <text evidence="5">The sequence shown here is derived from an EMBL/GenBank/DDBJ whole genome shotgun (WGS) entry which is preliminary data.</text>
</comment>
<sequence>MDDLPPVGLGTMGIDDPDAVAAAIDAGYRHLDTASIYENEAVVGAGIERAETPREELFVATKLWVDDLAGERVRPATEAALERLGLDAVDLLYAHRPRGDYDPTETLPAMDAVVDDGLAARVGVSNFLPGDLELVRQHLDAPLFANQIEHHPYWVEAETVRDAREHDYALVGYSPLANGDVFDDEVLAAVASERGASVAQVAVAWCLERADAVIPKASSLAHQRDNLGAADLELTADELARIDAIERENEVFPE</sequence>
<name>A0A830F6W9_9EURY</name>
<proteinExistence type="inferred from homology"/>
<dbReference type="RefSeq" id="WP_188878665.1">
    <property type="nucleotide sequence ID" value="NZ_BMPF01000001.1"/>
</dbReference>
<dbReference type="Gene3D" id="3.20.20.100">
    <property type="entry name" value="NADP-dependent oxidoreductase domain"/>
    <property type="match status" value="1"/>
</dbReference>
<dbReference type="PANTHER" id="PTHR43827">
    <property type="entry name" value="2,5-DIKETO-D-GLUCONIC ACID REDUCTASE"/>
    <property type="match status" value="1"/>
</dbReference>
<keyword evidence="6" id="KW-1185">Reference proteome</keyword>
<dbReference type="InterPro" id="IPR036812">
    <property type="entry name" value="NAD(P)_OxRdtase_dom_sf"/>
</dbReference>
<gene>
    <name evidence="5" type="ORF">GCM10009037_06120</name>
</gene>
<evidence type="ECO:0000256" key="1">
    <source>
        <dbReference type="ARBA" id="ARBA00007905"/>
    </source>
</evidence>
<dbReference type="AlphaFoldDB" id="A0A830F6W9"/>
<dbReference type="InterPro" id="IPR020471">
    <property type="entry name" value="AKR"/>
</dbReference>
<dbReference type="EMBL" id="BMPF01000001">
    <property type="protein sequence ID" value="GGL25313.1"/>
    <property type="molecule type" value="Genomic_DNA"/>
</dbReference>
<reference evidence="5 6" key="1">
    <citation type="journal article" date="2019" name="Int. J. Syst. Evol. Microbiol.">
        <title>The Global Catalogue of Microorganisms (GCM) 10K type strain sequencing project: providing services to taxonomists for standard genome sequencing and annotation.</title>
        <authorList>
            <consortium name="The Broad Institute Genomics Platform"/>
            <consortium name="The Broad Institute Genome Sequencing Center for Infectious Disease"/>
            <person name="Wu L."/>
            <person name="Ma J."/>
        </authorList>
    </citation>
    <scope>NUCLEOTIDE SEQUENCE [LARGE SCALE GENOMIC DNA]</scope>
    <source>
        <strain evidence="5 6">JCM 19585</strain>
    </source>
</reference>
<dbReference type="Proteomes" id="UP000628840">
    <property type="component" value="Unassembled WGS sequence"/>
</dbReference>
<protein>
    <submittedName>
        <fullName evidence="5">Aldehyde oxidoreductase</fullName>
    </submittedName>
</protein>
<organism evidence="5 6">
    <name type="scientific">Halarchaeum grantii</name>
    <dbReference type="NCBI Taxonomy" id="1193105"/>
    <lineage>
        <taxon>Archaea</taxon>
        <taxon>Methanobacteriati</taxon>
        <taxon>Methanobacteriota</taxon>
        <taxon>Stenosarchaea group</taxon>
        <taxon>Halobacteria</taxon>
        <taxon>Halobacteriales</taxon>
        <taxon>Halobacteriaceae</taxon>
    </lineage>
</organism>
<evidence type="ECO:0000256" key="2">
    <source>
        <dbReference type="ARBA" id="ARBA00022857"/>
    </source>
</evidence>
<dbReference type="OrthoDB" id="275427at2157"/>